<accession>A0A0G4ET68</accession>
<gene>
    <name evidence="2" type="ORF">Vbra_13119</name>
</gene>
<evidence type="ECO:0000313" key="2">
    <source>
        <dbReference type="EMBL" id="CEM01489.1"/>
    </source>
</evidence>
<feature type="region of interest" description="Disordered" evidence="1">
    <location>
        <begin position="1"/>
        <end position="47"/>
    </location>
</feature>
<proteinExistence type="predicted"/>
<evidence type="ECO:0000256" key="1">
    <source>
        <dbReference type="SAM" id="MobiDB-lite"/>
    </source>
</evidence>
<sequence>MAQGQTKQRKGDKASSSKRKNAPIKSIGKKATPKPSGKLRKGKKVVGTKQIESKIAGLAGTAHDALKFVKTGTPQKQKQKKAKGKK</sequence>
<feature type="compositionally biased region" description="Basic residues" evidence="1">
    <location>
        <begin position="16"/>
        <end position="46"/>
    </location>
</feature>
<dbReference type="InParanoid" id="A0A0G4ET68"/>
<organism evidence="2 3">
    <name type="scientific">Vitrella brassicaformis (strain CCMP3155)</name>
    <dbReference type="NCBI Taxonomy" id="1169540"/>
    <lineage>
        <taxon>Eukaryota</taxon>
        <taxon>Sar</taxon>
        <taxon>Alveolata</taxon>
        <taxon>Colpodellida</taxon>
        <taxon>Vitrellaceae</taxon>
        <taxon>Vitrella</taxon>
    </lineage>
</organism>
<dbReference type="Proteomes" id="UP000041254">
    <property type="component" value="Unassembled WGS sequence"/>
</dbReference>
<protein>
    <submittedName>
        <fullName evidence="2">Uncharacterized protein</fullName>
    </submittedName>
</protein>
<dbReference type="VEuPathDB" id="CryptoDB:Vbra_13119"/>
<name>A0A0G4ET68_VITBC</name>
<dbReference type="AlphaFoldDB" id="A0A0G4ET68"/>
<dbReference type="EMBL" id="CDMY01000305">
    <property type="protein sequence ID" value="CEM01489.1"/>
    <property type="molecule type" value="Genomic_DNA"/>
</dbReference>
<evidence type="ECO:0000313" key="3">
    <source>
        <dbReference type="Proteomes" id="UP000041254"/>
    </source>
</evidence>
<keyword evidence="3" id="KW-1185">Reference proteome</keyword>
<reference evidence="2 3" key="1">
    <citation type="submission" date="2014-11" db="EMBL/GenBank/DDBJ databases">
        <authorList>
            <person name="Zhu J."/>
            <person name="Qi W."/>
            <person name="Song R."/>
        </authorList>
    </citation>
    <scope>NUCLEOTIDE SEQUENCE [LARGE SCALE GENOMIC DNA]</scope>
</reference>